<keyword evidence="14" id="KW-1185">Reference proteome</keyword>
<keyword evidence="6" id="KW-0915">Sodium</keyword>
<feature type="transmembrane region" description="Helical" evidence="11">
    <location>
        <begin position="197"/>
        <end position="217"/>
    </location>
</feature>
<dbReference type="GO" id="GO:0005886">
    <property type="term" value="C:plasma membrane"/>
    <property type="evidence" value="ECO:0007669"/>
    <property type="project" value="UniProtKB-SubCell"/>
</dbReference>
<dbReference type="Pfam" id="PF00027">
    <property type="entry name" value="cNMP_binding"/>
    <property type="match status" value="1"/>
</dbReference>
<evidence type="ECO:0000256" key="3">
    <source>
        <dbReference type="ARBA" id="ARBA00022475"/>
    </source>
</evidence>
<dbReference type="InterPro" id="IPR014710">
    <property type="entry name" value="RmlC-like_jellyroll"/>
</dbReference>
<name>A0A839AJ98_9HYPH</name>
<evidence type="ECO:0000256" key="9">
    <source>
        <dbReference type="ARBA" id="ARBA00023201"/>
    </source>
</evidence>
<feature type="transmembrane region" description="Helical" evidence="11">
    <location>
        <begin position="291"/>
        <end position="307"/>
    </location>
</feature>
<keyword evidence="2" id="KW-0813">Transport</keyword>
<evidence type="ECO:0000256" key="10">
    <source>
        <dbReference type="SAM" id="MobiDB-lite"/>
    </source>
</evidence>
<evidence type="ECO:0000256" key="2">
    <source>
        <dbReference type="ARBA" id="ARBA00022448"/>
    </source>
</evidence>
<evidence type="ECO:0000256" key="8">
    <source>
        <dbReference type="ARBA" id="ARBA00023136"/>
    </source>
</evidence>
<dbReference type="EMBL" id="JACFXV010000065">
    <property type="protein sequence ID" value="MBA5779108.1"/>
    <property type="molecule type" value="Genomic_DNA"/>
</dbReference>
<protein>
    <submittedName>
        <fullName evidence="13">Cation:proton antiporter</fullName>
    </submittedName>
</protein>
<dbReference type="SMART" id="SM00100">
    <property type="entry name" value="cNMP"/>
    <property type="match status" value="1"/>
</dbReference>
<feature type="transmembrane region" description="Helical" evidence="11">
    <location>
        <begin position="6"/>
        <end position="25"/>
    </location>
</feature>
<comment type="caution">
    <text evidence="13">The sequence shown here is derived from an EMBL/GenBank/DDBJ whole genome shotgun (WGS) entry which is preliminary data.</text>
</comment>
<dbReference type="InterPro" id="IPR018490">
    <property type="entry name" value="cNMP-bd_dom_sf"/>
</dbReference>
<dbReference type="GO" id="GO:0051453">
    <property type="term" value="P:regulation of intracellular pH"/>
    <property type="evidence" value="ECO:0007669"/>
    <property type="project" value="TreeGrafter"/>
</dbReference>
<dbReference type="GO" id="GO:0015386">
    <property type="term" value="F:potassium:proton antiporter activity"/>
    <property type="evidence" value="ECO:0007669"/>
    <property type="project" value="TreeGrafter"/>
</dbReference>
<feature type="transmembrane region" description="Helical" evidence="11">
    <location>
        <begin position="319"/>
        <end position="347"/>
    </location>
</feature>
<keyword evidence="9" id="KW-0739">Sodium transport</keyword>
<dbReference type="GO" id="GO:0098719">
    <property type="term" value="P:sodium ion import across plasma membrane"/>
    <property type="evidence" value="ECO:0007669"/>
    <property type="project" value="TreeGrafter"/>
</dbReference>
<keyword evidence="3" id="KW-1003">Cell membrane</keyword>
<evidence type="ECO:0000256" key="6">
    <source>
        <dbReference type="ARBA" id="ARBA00023053"/>
    </source>
</evidence>
<dbReference type="CDD" id="cd00038">
    <property type="entry name" value="CAP_ED"/>
    <property type="match status" value="1"/>
</dbReference>
<dbReference type="PROSITE" id="PS00889">
    <property type="entry name" value="CNMP_BINDING_2"/>
    <property type="match status" value="1"/>
</dbReference>
<dbReference type="InterPro" id="IPR006153">
    <property type="entry name" value="Cation/H_exchanger_TM"/>
</dbReference>
<proteinExistence type="predicted"/>
<sequence>MEAPLILAAIAGLLVVVSLIQPLAARLGLAPSVLLAVVGVGIGILAAQLLFTTRTDAFNEIASVFVYLPVDSQTILYVFLPLLLFQTTLTLDVRRMAEDAGVVFVLAVVAVLIATAVIGLALFPFAGVSLIACLLLGAIVATTDPVAVVAIFRDIGAPARLGRLVEGESLLNDAAAIAIFVVLLGQLTGTEERGSLMAVYSFLESFAGGILLGYVGGQVMVRLFAPVREFRLALVTLSVALPYLVYIIAEQLAGVSGVIAVVVAGMVINLSGPSRITPDGWNYLLDIWEQIAFWASSLIFVIAAISVPRLMVDMTWYDLALVGVVVVAALAARAAVLFGFLPLLNFMRVNQSVSTPYKTVILWGGMRGAVTLTLALGVTEHDMIAPDIKSFVAVCATGFVLFTLLVYGTTLKPLIRLLKLDKLSPIDAALRNQVLALALEDVREGVTDTAGAYQLSPAVAAHVATPYHLRAETAAQANALAEGIQDRDRITLGLVALANRERELILRHFRERTASVRTVQTLIAQTGRLADRARAGGRFEYNRAARQILGFPLSFRIAQNLQRWFKQERWLAGLLADRYETLLLSRIVLDELIRFIPQKMSPLLGDRVGEILAEILNQRRDGTELALKAVRLQYPDYADKLEQRFLRKAALRLEENAYRSLLQQNLIGAELHSDLQKAVSESRTDADRRPRLDLGLRTETLVSQLPLFADLPGDRIKAIAHLMRPRFAVPGEMLIRKGERGDAAYFISSGAVEVRTGDMRVTLGRGDVFGEIALLKGTLRTADVIALGYCHLLVLSTHDFMQLLQKDEHIRDHIDAVVQARLDMNDPARHQTGSAPSAGQTAPKEQVEDKQVPPPAALRR</sequence>
<evidence type="ECO:0000313" key="13">
    <source>
        <dbReference type="EMBL" id="MBA5779108.1"/>
    </source>
</evidence>
<dbReference type="Gene3D" id="2.60.120.10">
    <property type="entry name" value="Jelly Rolls"/>
    <property type="match status" value="1"/>
</dbReference>
<keyword evidence="5 11" id="KW-1133">Transmembrane helix</keyword>
<dbReference type="PANTHER" id="PTHR10110:SF86">
    <property type="entry name" value="SODIUM_HYDROGEN EXCHANGER 7"/>
    <property type="match status" value="1"/>
</dbReference>
<accession>A0A839AJ98</accession>
<dbReference type="GO" id="GO:0015385">
    <property type="term" value="F:sodium:proton antiporter activity"/>
    <property type="evidence" value="ECO:0007669"/>
    <property type="project" value="InterPro"/>
</dbReference>
<feature type="transmembrane region" description="Helical" evidence="11">
    <location>
        <begin position="252"/>
        <end position="270"/>
    </location>
</feature>
<dbReference type="AlphaFoldDB" id="A0A839AJ98"/>
<evidence type="ECO:0000259" key="12">
    <source>
        <dbReference type="PROSITE" id="PS50042"/>
    </source>
</evidence>
<keyword evidence="4 11" id="KW-0812">Transmembrane</keyword>
<feature type="transmembrane region" description="Helical" evidence="11">
    <location>
        <begin position="164"/>
        <end position="185"/>
    </location>
</feature>
<dbReference type="Proteomes" id="UP000541109">
    <property type="component" value="Unassembled WGS sequence"/>
</dbReference>
<feature type="transmembrane region" description="Helical" evidence="11">
    <location>
        <begin position="32"/>
        <end position="51"/>
    </location>
</feature>
<reference evidence="13 14" key="1">
    <citation type="submission" date="2020-07" db="EMBL/GenBank/DDBJ databases">
        <title>Stappia sp., F7233, whole genome shotgun sequencing project.</title>
        <authorList>
            <person name="Jiang S."/>
            <person name="Liu Z.W."/>
            <person name="Du Z.J."/>
        </authorList>
    </citation>
    <scope>NUCLEOTIDE SEQUENCE [LARGE SCALE GENOMIC DNA]</scope>
    <source>
        <strain evidence="13 14">F7233</strain>
    </source>
</reference>
<evidence type="ECO:0000256" key="1">
    <source>
        <dbReference type="ARBA" id="ARBA00004651"/>
    </source>
</evidence>
<dbReference type="InterPro" id="IPR018488">
    <property type="entry name" value="cNMP-bd_CS"/>
</dbReference>
<organism evidence="13 14">
    <name type="scientific">Stappia albiluteola</name>
    <dbReference type="NCBI Taxonomy" id="2758565"/>
    <lineage>
        <taxon>Bacteria</taxon>
        <taxon>Pseudomonadati</taxon>
        <taxon>Pseudomonadota</taxon>
        <taxon>Alphaproteobacteria</taxon>
        <taxon>Hyphomicrobiales</taxon>
        <taxon>Stappiaceae</taxon>
        <taxon>Stappia</taxon>
    </lineage>
</organism>
<feature type="transmembrane region" description="Helical" evidence="11">
    <location>
        <begin position="390"/>
        <end position="409"/>
    </location>
</feature>
<gene>
    <name evidence="13" type="ORF">H2509_18415</name>
</gene>
<keyword evidence="8 11" id="KW-0472">Membrane</keyword>
<dbReference type="PROSITE" id="PS50042">
    <property type="entry name" value="CNMP_BINDING_3"/>
    <property type="match status" value="1"/>
</dbReference>
<evidence type="ECO:0000256" key="7">
    <source>
        <dbReference type="ARBA" id="ARBA00023065"/>
    </source>
</evidence>
<dbReference type="Gene3D" id="6.10.140.1330">
    <property type="match status" value="1"/>
</dbReference>
<dbReference type="PANTHER" id="PTHR10110">
    <property type="entry name" value="SODIUM/HYDROGEN EXCHANGER"/>
    <property type="match status" value="1"/>
</dbReference>
<evidence type="ECO:0000256" key="4">
    <source>
        <dbReference type="ARBA" id="ARBA00022692"/>
    </source>
</evidence>
<evidence type="ECO:0000256" key="5">
    <source>
        <dbReference type="ARBA" id="ARBA00022989"/>
    </source>
</evidence>
<comment type="subcellular location">
    <subcellularLocation>
        <location evidence="1">Cell membrane</location>
        <topology evidence="1">Multi-pass membrane protein</topology>
    </subcellularLocation>
</comment>
<dbReference type="Pfam" id="PF00999">
    <property type="entry name" value="Na_H_Exchanger"/>
    <property type="match status" value="1"/>
</dbReference>
<feature type="domain" description="Cyclic nucleotide-binding" evidence="12">
    <location>
        <begin position="707"/>
        <end position="811"/>
    </location>
</feature>
<dbReference type="InterPro" id="IPR000595">
    <property type="entry name" value="cNMP-bd_dom"/>
</dbReference>
<feature type="region of interest" description="Disordered" evidence="10">
    <location>
        <begin position="827"/>
        <end position="860"/>
    </location>
</feature>
<feature type="compositionally biased region" description="Polar residues" evidence="10">
    <location>
        <begin position="831"/>
        <end position="840"/>
    </location>
</feature>
<dbReference type="RefSeq" id="WP_182167934.1">
    <property type="nucleotide sequence ID" value="NZ_JACFXV010000065.1"/>
</dbReference>
<evidence type="ECO:0000313" key="14">
    <source>
        <dbReference type="Proteomes" id="UP000541109"/>
    </source>
</evidence>
<evidence type="ECO:0000256" key="11">
    <source>
        <dbReference type="SAM" id="Phobius"/>
    </source>
</evidence>
<feature type="transmembrane region" description="Helical" evidence="11">
    <location>
        <begin position="129"/>
        <end position="152"/>
    </location>
</feature>
<dbReference type="InterPro" id="IPR018422">
    <property type="entry name" value="Cation/H_exchanger_CPA1"/>
</dbReference>
<keyword evidence="7" id="KW-0406">Ion transport</keyword>
<feature type="transmembrane region" description="Helical" evidence="11">
    <location>
        <begin position="229"/>
        <end position="246"/>
    </location>
</feature>
<dbReference type="SUPFAM" id="SSF51206">
    <property type="entry name" value="cAMP-binding domain-like"/>
    <property type="match status" value="1"/>
</dbReference>
<feature type="transmembrane region" description="Helical" evidence="11">
    <location>
        <begin position="74"/>
        <end position="93"/>
    </location>
</feature>
<feature type="transmembrane region" description="Helical" evidence="11">
    <location>
        <begin position="359"/>
        <end position="378"/>
    </location>
</feature>
<feature type="transmembrane region" description="Helical" evidence="11">
    <location>
        <begin position="100"/>
        <end position="123"/>
    </location>
</feature>